<evidence type="ECO:0000256" key="1">
    <source>
        <dbReference type="SAM" id="MobiDB-lite"/>
    </source>
</evidence>
<organism evidence="2 3">
    <name type="scientific">Potamilus streckersoni</name>
    <dbReference type="NCBI Taxonomy" id="2493646"/>
    <lineage>
        <taxon>Eukaryota</taxon>
        <taxon>Metazoa</taxon>
        <taxon>Spiralia</taxon>
        <taxon>Lophotrochozoa</taxon>
        <taxon>Mollusca</taxon>
        <taxon>Bivalvia</taxon>
        <taxon>Autobranchia</taxon>
        <taxon>Heteroconchia</taxon>
        <taxon>Palaeoheterodonta</taxon>
        <taxon>Unionida</taxon>
        <taxon>Unionoidea</taxon>
        <taxon>Unionidae</taxon>
        <taxon>Ambleminae</taxon>
        <taxon>Lampsilini</taxon>
        <taxon>Potamilus</taxon>
    </lineage>
</organism>
<comment type="caution">
    <text evidence="2">The sequence shown here is derived from an EMBL/GenBank/DDBJ whole genome shotgun (WGS) entry which is preliminary data.</text>
</comment>
<proteinExistence type="predicted"/>
<evidence type="ECO:0000313" key="3">
    <source>
        <dbReference type="Proteomes" id="UP001195483"/>
    </source>
</evidence>
<sequence length="145" mass="15890">MSSNGSRVSKTCVLSTIAPDRGDPFPQWFVSSPATKQTMEQSRTSDRHDLCSSGAKPSKRYSWQVHRKTGRIEEVCVSFRGCPIFSVDMQTDHNGIDISPSDAIEKKDPEANTVLVSCSCRIQVLIQACQSNNSLETCGCTTPTT</sequence>
<reference evidence="2" key="3">
    <citation type="submission" date="2023-05" db="EMBL/GenBank/DDBJ databases">
        <authorList>
            <person name="Smith C.H."/>
        </authorList>
    </citation>
    <scope>NUCLEOTIDE SEQUENCE</scope>
    <source>
        <strain evidence="2">CHS0354</strain>
        <tissue evidence="2">Mantle</tissue>
    </source>
</reference>
<gene>
    <name evidence="2" type="ORF">CHS0354_002749</name>
</gene>
<dbReference type="AlphaFoldDB" id="A0AAE0SJV6"/>
<accession>A0AAE0SJV6</accession>
<dbReference type="EMBL" id="JAEAOA010000218">
    <property type="protein sequence ID" value="KAK3593217.1"/>
    <property type="molecule type" value="Genomic_DNA"/>
</dbReference>
<reference evidence="2" key="2">
    <citation type="journal article" date="2021" name="Genome Biol. Evol.">
        <title>Developing a high-quality reference genome for a parasitic bivalve with doubly uniparental inheritance (Bivalvia: Unionida).</title>
        <authorList>
            <person name="Smith C.H."/>
        </authorList>
    </citation>
    <scope>NUCLEOTIDE SEQUENCE</scope>
    <source>
        <strain evidence="2">CHS0354</strain>
        <tissue evidence="2">Mantle</tissue>
    </source>
</reference>
<dbReference type="Proteomes" id="UP001195483">
    <property type="component" value="Unassembled WGS sequence"/>
</dbReference>
<protein>
    <submittedName>
        <fullName evidence="2">Uncharacterized protein</fullName>
    </submittedName>
</protein>
<reference evidence="2" key="1">
    <citation type="journal article" date="2021" name="Genome Biol. Evol.">
        <title>A High-Quality Reference Genome for a Parasitic Bivalve with Doubly Uniparental Inheritance (Bivalvia: Unionida).</title>
        <authorList>
            <person name="Smith C.H."/>
        </authorList>
    </citation>
    <scope>NUCLEOTIDE SEQUENCE</scope>
    <source>
        <strain evidence="2">CHS0354</strain>
    </source>
</reference>
<name>A0AAE0SJV6_9BIVA</name>
<evidence type="ECO:0000313" key="2">
    <source>
        <dbReference type="EMBL" id="KAK3593217.1"/>
    </source>
</evidence>
<feature type="region of interest" description="Disordered" evidence="1">
    <location>
        <begin position="34"/>
        <end position="57"/>
    </location>
</feature>
<keyword evidence="3" id="KW-1185">Reference proteome</keyword>